<evidence type="ECO:0000313" key="2">
    <source>
        <dbReference type="EMBL" id="GAA4329017.1"/>
    </source>
</evidence>
<reference evidence="3" key="1">
    <citation type="journal article" date="2019" name="Int. J. Syst. Evol. Microbiol.">
        <title>The Global Catalogue of Microorganisms (GCM) 10K type strain sequencing project: providing services to taxonomists for standard genome sequencing and annotation.</title>
        <authorList>
            <consortium name="The Broad Institute Genomics Platform"/>
            <consortium name="The Broad Institute Genome Sequencing Center for Infectious Disease"/>
            <person name="Wu L."/>
            <person name="Ma J."/>
        </authorList>
    </citation>
    <scope>NUCLEOTIDE SEQUENCE [LARGE SCALE GENOMIC DNA]</scope>
    <source>
        <strain evidence="3">JCM 17705</strain>
    </source>
</reference>
<gene>
    <name evidence="2" type="ORF">GCM10023149_33390</name>
</gene>
<keyword evidence="1" id="KW-0472">Membrane</keyword>
<keyword evidence="1" id="KW-1133">Transmembrane helix</keyword>
<comment type="caution">
    <text evidence="2">The sequence shown here is derived from an EMBL/GenBank/DDBJ whole genome shotgun (WGS) entry which is preliminary data.</text>
</comment>
<evidence type="ECO:0008006" key="4">
    <source>
        <dbReference type="Google" id="ProtNLM"/>
    </source>
</evidence>
<dbReference type="Proteomes" id="UP001500582">
    <property type="component" value="Unassembled WGS sequence"/>
</dbReference>
<proteinExistence type="predicted"/>
<feature type="transmembrane region" description="Helical" evidence="1">
    <location>
        <begin position="57"/>
        <end position="75"/>
    </location>
</feature>
<protein>
    <recommendedName>
        <fullName evidence="4">Membrane protein YagU involved in acid resistance</fullName>
    </recommendedName>
</protein>
<keyword evidence="3" id="KW-1185">Reference proteome</keyword>
<accession>A0ABP8GSI1</accession>
<dbReference type="RefSeq" id="WP_345212273.1">
    <property type="nucleotide sequence ID" value="NZ_BAABFT010000009.1"/>
</dbReference>
<name>A0ABP8GSI1_9SPHI</name>
<evidence type="ECO:0000313" key="3">
    <source>
        <dbReference type="Proteomes" id="UP001500582"/>
    </source>
</evidence>
<feature type="transmembrane region" description="Helical" evidence="1">
    <location>
        <begin position="87"/>
        <end position="106"/>
    </location>
</feature>
<feature type="transmembrane region" description="Helical" evidence="1">
    <location>
        <begin position="126"/>
        <end position="144"/>
    </location>
</feature>
<organism evidence="2 3">
    <name type="scientific">Mucilaginibacter gynuensis</name>
    <dbReference type="NCBI Taxonomy" id="1302236"/>
    <lineage>
        <taxon>Bacteria</taxon>
        <taxon>Pseudomonadati</taxon>
        <taxon>Bacteroidota</taxon>
        <taxon>Sphingobacteriia</taxon>
        <taxon>Sphingobacteriales</taxon>
        <taxon>Sphingobacteriaceae</taxon>
        <taxon>Mucilaginibacter</taxon>
    </lineage>
</organism>
<keyword evidence="1" id="KW-0812">Transmembrane</keyword>
<sequence length="149" mass="15528">MKKIISNIIGGLAGAIALNIIHQTVKAVDHDAPRVDLVGEEALTKGMESMGLTPPTGNALFLATLTGDVLSNALFYSTIGFGKKTYLLLRGAAVGLSAGIGAVTLPDRMGLSDAPVTRTDKTKLMTVAWYLIGGLVTAFTIKSIRAKAD</sequence>
<dbReference type="EMBL" id="BAABFT010000009">
    <property type="protein sequence ID" value="GAA4329017.1"/>
    <property type="molecule type" value="Genomic_DNA"/>
</dbReference>
<evidence type="ECO:0000256" key="1">
    <source>
        <dbReference type="SAM" id="Phobius"/>
    </source>
</evidence>